<feature type="domain" description="PPM-type phosphatase" evidence="1">
    <location>
        <begin position="3"/>
        <end position="223"/>
    </location>
</feature>
<dbReference type="SMART" id="SM00331">
    <property type="entry name" value="PP2C_SIG"/>
    <property type="match status" value="1"/>
</dbReference>
<dbReference type="Proteomes" id="UP000805614">
    <property type="component" value="Unassembled WGS sequence"/>
</dbReference>
<dbReference type="EMBL" id="JABVEC010000008">
    <property type="protein sequence ID" value="MBC6466401.1"/>
    <property type="molecule type" value="Genomic_DNA"/>
</dbReference>
<organism evidence="2 3">
    <name type="scientific">Actinomadura alba</name>
    <dbReference type="NCBI Taxonomy" id="406431"/>
    <lineage>
        <taxon>Bacteria</taxon>
        <taxon>Bacillati</taxon>
        <taxon>Actinomycetota</taxon>
        <taxon>Actinomycetes</taxon>
        <taxon>Streptosporangiales</taxon>
        <taxon>Thermomonosporaceae</taxon>
        <taxon>Actinomadura</taxon>
    </lineage>
</organism>
<keyword evidence="3" id="KW-1185">Reference proteome</keyword>
<evidence type="ECO:0000313" key="2">
    <source>
        <dbReference type="EMBL" id="MBC6466401.1"/>
    </source>
</evidence>
<dbReference type="InterPro" id="IPR001932">
    <property type="entry name" value="PPM-type_phosphatase-like_dom"/>
</dbReference>
<name>A0ABR7LNJ3_9ACTN</name>
<evidence type="ECO:0000259" key="1">
    <source>
        <dbReference type="PROSITE" id="PS51746"/>
    </source>
</evidence>
<dbReference type="InterPro" id="IPR036457">
    <property type="entry name" value="PPM-type-like_dom_sf"/>
</dbReference>
<evidence type="ECO:0000313" key="3">
    <source>
        <dbReference type="Proteomes" id="UP000805614"/>
    </source>
</evidence>
<comment type="caution">
    <text evidence="2">The sequence shown here is derived from an EMBL/GenBank/DDBJ whole genome shotgun (WGS) entry which is preliminary data.</text>
</comment>
<gene>
    <name evidence="2" type="ORF">HKK74_12930</name>
</gene>
<accession>A0ABR7LNJ3</accession>
<protein>
    <recommendedName>
        <fullName evidence="1">PPM-type phosphatase domain-containing protein</fullName>
    </recommendedName>
</protein>
<dbReference type="PROSITE" id="PS51746">
    <property type="entry name" value="PPM_2"/>
    <property type="match status" value="1"/>
</dbReference>
<dbReference type="SUPFAM" id="SSF81606">
    <property type="entry name" value="PP2C-like"/>
    <property type="match status" value="1"/>
</dbReference>
<reference evidence="2 3" key="1">
    <citation type="submission" date="2020-06" db="EMBL/GenBank/DDBJ databases">
        <title>Actinomadura xiongansis sp. nov., isolated from soil of Baiyangdian.</title>
        <authorList>
            <person name="Zhang X."/>
        </authorList>
    </citation>
    <scope>NUCLEOTIDE SEQUENCE [LARGE SCALE GENOMIC DNA]</scope>
    <source>
        <strain evidence="2 3">HBUM206468</strain>
    </source>
</reference>
<sequence>MTFISAAGSHTGRGRRINQDAGYAGARLLAIADGEGVGGEIAAAFVIDALRACDTEMPPDALVPSVREAVEQARDRIRALCGRRRELAGMGTAFTALVCAGDRLALVDFGITQAYMLRDSELSQITMDEGPPCVLGMDPRMVRPTGPLLNADTGNKPYIMSRDARPGDRYLLCCEALSFHSDVMQRYEVLLTEPDPAAAVSRLLDLARWNGHEEDITCVVADVTDAPVLGPPTLVAAGALLPGT</sequence>
<dbReference type="Gene3D" id="3.60.40.10">
    <property type="entry name" value="PPM-type phosphatase domain"/>
    <property type="match status" value="1"/>
</dbReference>
<dbReference type="RefSeq" id="WP_187243416.1">
    <property type="nucleotide sequence ID" value="NZ_BAAAOK010000009.1"/>
</dbReference>
<proteinExistence type="predicted"/>
<dbReference type="SMART" id="SM00332">
    <property type="entry name" value="PP2Cc"/>
    <property type="match status" value="1"/>
</dbReference>